<proteinExistence type="predicted"/>
<comment type="caution">
    <text evidence="2">The sequence shown here is derived from an EMBL/GenBank/DDBJ whole genome shotgun (WGS) entry which is preliminary data.</text>
</comment>
<organism evidence="2 3">
    <name type="scientific">Rhodopirellula sallentina SM41</name>
    <dbReference type="NCBI Taxonomy" id="1263870"/>
    <lineage>
        <taxon>Bacteria</taxon>
        <taxon>Pseudomonadati</taxon>
        <taxon>Planctomycetota</taxon>
        <taxon>Planctomycetia</taxon>
        <taxon>Pirellulales</taxon>
        <taxon>Pirellulaceae</taxon>
        <taxon>Rhodopirellula</taxon>
    </lineage>
</organism>
<evidence type="ECO:0000313" key="3">
    <source>
        <dbReference type="Proteomes" id="UP000011885"/>
    </source>
</evidence>
<feature type="region of interest" description="Disordered" evidence="1">
    <location>
        <begin position="305"/>
        <end position="345"/>
    </location>
</feature>
<dbReference type="Proteomes" id="UP000011885">
    <property type="component" value="Unassembled WGS sequence"/>
</dbReference>
<gene>
    <name evidence="2" type="ORF">RSSM_01952</name>
</gene>
<dbReference type="PATRIC" id="fig|1263870.3.peg.2084"/>
<accession>M5U5R7</accession>
<name>M5U5R7_9BACT</name>
<dbReference type="AlphaFoldDB" id="M5U5R7"/>
<sequence>MPREFRQCRRVSKKRIWLAGLIESNWLKLGAGVSVGIASCGLVEGTASAADAHTSGGHVRSNPYVSPTSLPASLFANAPQGEGQQSAQAKGVVQTSDLQYSELRLKSIGTAVGLVPIGNPRSVTPSVEVSKPNPSKIRVNPMASGPSDLIDQPVVVLNQNAPTATNHPRIVSMRRNGFSSDGQSSSDAAEPVNGPQWGVPSVAQTPVPEPQTTAKAIPAETPVPATVTTKPAVRPHVVSNEIQTRVAAVQEETHEPVMFSFSDFSESNDSDRTPVTEQASAEPQPIDAGPTGFVIPPPPADAFAATGPTATRDRKPTKTTTENLPPLPAPSRHWVASAGSDGSPVKRIQRHRKHVEVAAPPMIPTARREHTGTVSAAPIVPAKLAGFALPKPAAAKQDTKPQKEAVPVPKVTESPLMREIRETHPTARISLAEMKDQVIVRGVCRTREQATEIIRLVRSRFLVL</sequence>
<feature type="compositionally biased region" description="Polar residues" evidence="1">
    <location>
        <begin position="177"/>
        <end position="187"/>
    </location>
</feature>
<dbReference type="EMBL" id="ANOH01000136">
    <property type="protein sequence ID" value="EMI56619.1"/>
    <property type="molecule type" value="Genomic_DNA"/>
</dbReference>
<feature type="region of interest" description="Disordered" evidence="1">
    <location>
        <begin position="262"/>
        <end position="287"/>
    </location>
</feature>
<reference evidence="2 3" key="1">
    <citation type="journal article" date="2013" name="Mar. Genomics">
        <title>Expression of sulfatases in Rhodopirellula baltica and the diversity of sulfatases in the genus Rhodopirellula.</title>
        <authorList>
            <person name="Wegner C.E."/>
            <person name="Richter-Heitmann T."/>
            <person name="Klindworth A."/>
            <person name="Klockow C."/>
            <person name="Richter M."/>
            <person name="Achstetter T."/>
            <person name="Glockner F.O."/>
            <person name="Harder J."/>
        </authorList>
    </citation>
    <scope>NUCLEOTIDE SEQUENCE [LARGE SCALE GENOMIC DNA]</scope>
    <source>
        <strain evidence="2 3">SM41</strain>
    </source>
</reference>
<protein>
    <submittedName>
        <fullName evidence="2">Uncharacterized protein</fullName>
    </submittedName>
</protein>
<dbReference type="RefSeq" id="WP_008676897.1">
    <property type="nucleotide sequence ID" value="NZ_ANOH01000136.1"/>
</dbReference>
<keyword evidence="3" id="KW-1185">Reference proteome</keyword>
<feature type="region of interest" description="Disordered" evidence="1">
    <location>
        <begin position="166"/>
        <end position="219"/>
    </location>
</feature>
<evidence type="ECO:0000256" key="1">
    <source>
        <dbReference type="SAM" id="MobiDB-lite"/>
    </source>
</evidence>
<evidence type="ECO:0000313" key="2">
    <source>
        <dbReference type="EMBL" id="EMI56619.1"/>
    </source>
</evidence>
<dbReference type="OrthoDB" id="292141at2"/>